<dbReference type="Proteomes" id="UP001232245">
    <property type="component" value="Unassembled WGS sequence"/>
</dbReference>
<protein>
    <submittedName>
        <fullName evidence="1">Uncharacterized protein</fullName>
    </submittedName>
</protein>
<proteinExistence type="predicted"/>
<accession>A0ABT9Z0S0</accession>
<name>A0ABT9Z0S0_9BACI</name>
<organism evidence="1 2">
    <name type="scientific">Metabacillus niabensis</name>
    <dbReference type="NCBI Taxonomy" id="324854"/>
    <lineage>
        <taxon>Bacteria</taxon>
        <taxon>Bacillati</taxon>
        <taxon>Bacillota</taxon>
        <taxon>Bacilli</taxon>
        <taxon>Bacillales</taxon>
        <taxon>Bacillaceae</taxon>
        <taxon>Metabacillus</taxon>
    </lineage>
</organism>
<dbReference type="RefSeq" id="WP_095301853.1">
    <property type="nucleotide sequence ID" value="NZ_CADEPK010000101.1"/>
</dbReference>
<gene>
    <name evidence="1" type="ORF">J2S02_002141</name>
</gene>
<dbReference type="Pfam" id="PF19524">
    <property type="entry name" value="DUF6054"/>
    <property type="match status" value="1"/>
</dbReference>
<evidence type="ECO:0000313" key="1">
    <source>
        <dbReference type="EMBL" id="MDQ0225797.1"/>
    </source>
</evidence>
<reference evidence="1 2" key="1">
    <citation type="submission" date="2023-07" db="EMBL/GenBank/DDBJ databases">
        <title>Genomic Encyclopedia of Type Strains, Phase IV (KMG-IV): sequencing the most valuable type-strain genomes for metagenomic binning, comparative biology and taxonomic classification.</title>
        <authorList>
            <person name="Goeker M."/>
        </authorList>
    </citation>
    <scope>NUCLEOTIDE SEQUENCE [LARGE SCALE GENOMIC DNA]</scope>
    <source>
        <strain evidence="1 2">DSM 17723</strain>
    </source>
</reference>
<comment type="caution">
    <text evidence="1">The sequence shown here is derived from an EMBL/GenBank/DDBJ whole genome shotgun (WGS) entry which is preliminary data.</text>
</comment>
<evidence type="ECO:0000313" key="2">
    <source>
        <dbReference type="Proteomes" id="UP001232245"/>
    </source>
</evidence>
<dbReference type="EMBL" id="JAUSTZ010000003">
    <property type="protein sequence ID" value="MDQ0225797.1"/>
    <property type="molecule type" value="Genomic_DNA"/>
</dbReference>
<dbReference type="InterPro" id="IPR046117">
    <property type="entry name" value="DUF6054"/>
</dbReference>
<sequence length="123" mass="13827">MSKREGIILKKYAEFKLNIKPFDAALKITEDSKLKDLIVFYDYKVTGKDDEQICIFVLEKYFLRTSSTASLTVTIDNFDGETVMKCISTGNGEGIFDIGWGSGKSFINSVRTPLIPNIKEEAL</sequence>
<keyword evidence="2" id="KW-1185">Reference proteome</keyword>